<dbReference type="GO" id="GO:0003676">
    <property type="term" value="F:nucleic acid binding"/>
    <property type="evidence" value="ECO:0007669"/>
    <property type="project" value="InterPro"/>
</dbReference>
<feature type="domain" description="CCHC-type" evidence="3">
    <location>
        <begin position="39"/>
        <end position="54"/>
    </location>
</feature>
<keyword evidence="1" id="KW-0863">Zinc-finger</keyword>
<feature type="compositionally biased region" description="Basic and acidic residues" evidence="2">
    <location>
        <begin position="54"/>
        <end position="63"/>
    </location>
</feature>
<feature type="compositionally biased region" description="Basic and acidic residues" evidence="2">
    <location>
        <begin position="155"/>
        <end position="165"/>
    </location>
</feature>
<feature type="region of interest" description="Disordered" evidence="2">
    <location>
        <begin position="120"/>
        <end position="165"/>
    </location>
</feature>
<dbReference type="EMBL" id="BFEA01000768">
    <property type="protein sequence ID" value="GBG89889.1"/>
    <property type="molecule type" value="Genomic_DNA"/>
</dbReference>
<dbReference type="AlphaFoldDB" id="A0A388M5Y1"/>
<dbReference type="SMART" id="SM00343">
    <property type="entry name" value="ZnF_C2HC"/>
    <property type="match status" value="1"/>
</dbReference>
<accession>A0A388M5Y1</accession>
<feature type="compositionally biased region" description="Basic and acidic residues" evidence="2">
    <location>
        <begin position="120"/>
        <end position="146"/>
    </location>
</feature>
<dbReference type="PROSITE" id="PS50158">
    <property type="entry name" value="ZF_CCHC"/>
    <property type="match status" value="1"/>
</dbReference>
<keyword evidence="1" id="KW-0862">Zinc</keyword>
<dbReference type="GO" id="GO:0008270">
    <property type="term" value="F:zinc ion binding"/>
    <property type="evidence" value="ECO:0007669"/>
    <property type="project" value="UniProtKB-KW"/>
</dbReference>
<evidence type="ECO:0000259" key="3">
    <source>
        <dbReference type="PROSITE" id="PS50158"/>
    </source>
</evidence>
<protein>
    <recommendedName>
        <fullName evidence="3">CCHC-type domain-containing protein</fullName>
    </recommendedName>
</protein>
<feature type="region of interest" description="Disordered" evidence="2">
    <location>
        <begin position="244"/>
        <end position="268"/>
    </location>
</feature>
<comment type="caution">
    <text evidence="4">The sequence shown here is derived from an EMBL/GenBank/DDBJ whole genome shotgun (WGS) entry which is preliminary data.</text>
</comment>
<keyword evidence="1" id="KW-0479">Metal-binding</keyword>
<keyword evidence="5" id="KW-1185">Reference proteome</keyword>
<proteinExistence type="predicted"/>
<feature type="compositionally biased region" description="Basic and acidic residues" evidence="2">
    <location>
        <begin position="7"/>
        <end position="32"/>
    </location>
</feature>
<evidence type="ECO:0000256" key="1">
    <source>
        <dbReference type="PROSITE-ProRule" id="PRU00047"/>
    </source>
</evidence>
<dbReference type="SUPFAM" id="SSF57756">
    <property type="entry name" value="Retrovirus zinc finger-like domains"/>
    <property type="match status" value="1"/>
</dbReference>
<dbReference type="Gene3D" id="4.10.60.10">
    <property type="entry name" value="Zinc finger, CCHC-type"/>
    <property type="match status" value="1"/>
</dbReference>
<evidence type="ECO:0000313" key="4">
    <source>
        <dbReference type="EMBL" id="GBG89889.1"/>
    </source>
</evidence>
<name>A0A388M5Y1_CHABU</name>
<dbReference type="Pfam" id="PF00098">
    <property type="entry name" value="zf-CCHC"/>
    <property type="match status" value="1"/>
</dbReference>
<sequence length="325" mass="37863">MAGTEQQDDRGGGDNRRSEDRRDEERRDDDRRRYRAPTCYNCHEPGHYANQCPERNRCRHYIDKPSTSSDSRGGRSPRRRDYRRREDSPPPGSEKMLSTVAELGKSVAAMKDFYDEVKRKEDKAHKKLELKEAEEREKAEQELAERKARKKMEKARREAQLEAERRAELRKDNDIHLPIRLSEMEENFSAKMKCDVKAKKVVELVSDDDEESDYNTEESETSVTLELSEKTYRLCLSEKRKCKDDVKMEDSPPMELPAKRTPRRVGLKPVIPNAQLTQSKSKAKGLYTLIPTKTRTPVKTPLSRLNKSRKTPLSGRLTSARRWHD</sequence>
<gene>
    <name evidence="4" type="ORF">CBR_g49738</name>
</gene>
<reference evidence="4 5" key="1">
    <citation type="journal article" date="2018" name="Cell">
        <title>The Chara Genome: Secondary Complexity and Implications for Plant Terrestrialization.</title>
        <authorList>
            <person name="Nishiyama T."/>
            <person name="Sakayama H."/>
            <person name="Vries J.D."/>
            <person name="Buschmann H."/>
            <person name="Saint-Marcoux D."/>
            <person name="Ullrich K.K."/>
            <person name="Haas F.B."/>
            <person name="Vanderstraeten L."/>
            <person name="Becker D."/>
            <person name="Lang D."/>
            <person name="Vosolsobe S."/>
            <person name="Rombauts S."/>
            <person name="Wilhelmsson P.K.I."/>
            <person name="Janitza P."/>
            <person name="Kern R."/>
            <person name="Heyl A."/>
            <person name="Rumpler F."/>
            <person name="Villalobos L.I.A.C."/>
            <person name="Clay J.M."/>
            <person name="Skokan R."/>
            <person name="Toyoda A."/>
            <person name="Suzuki Y."/>
            <person name="Kagoshima H."/>
            <person name="Schijlen E."/>
            <person name="Tajeshwar N."/>
            <person name="Catarino B."/>
            <person name="Hetherington A.J."/>
            <person name="Saltykova A."/>
            <person name="Bonnot C."/>
            <person name="Breuninger H."/>
            <person name="Symeonidi A."/>
            <person name="Radhakrishnan G.V."/>
            <person name="Van Nieuwerburgh F."/>
            <person name="Deforce D."/>
            <person name="Chang C."/>
            <person name="Karol K.G."/>
            <person name="Hedrich R."/>
            <person name="Ulvskov P."/>
            <person name="Glockner G."/>
            <person name="Delwiche C.F."/>
            <person name="Petrasek J."/>
            <person name="Van de Peer Y."/>
            <person name="Friml J."/>
            <person name="Beilby M."/>
            <person name="Dolan L."/>
            <person name="Kohara Y."/>
            <person name="Sugano S."/>
            <person name="Fujiyama A."/>
            <person name="Delaux P.-M."/>
            <person name="Quint M."/>
            <person name="TheiBen G."/>
            <person name="Hagemann M."/>
            <person name="Harholt J."/>
            <person name="Dunand C."/>
            <person name="Zachgo S."/>
            <person name="Langdale J."/>
            <person name="Maumus F."/>
            <person name="Straeten D.V.D."/>
            <person name="Gould S.B."/>
            <person name="Rensing S.A."/>
        </authorList>
    </citation>
    <scope>NUCLEOTIDE SEQUENCE [LARGE SCALE GENOMIC DNA]</scope>
    <source>
        <strain evidence="4 5">S276</strain>
    </source>
</reference>
<feature type="region of interest" description="Disordered" evidence="2">
    <location>
        <begin position="292"/>
        <end position="325"/>
    </location>
</feature>
<dbReference type="InterPro" id="IPR036875">
    <property type="entry name" value="Znf_CCHC_sf"/>
</dbReference>
<evidence type="ECO:0000313" key="5">
    <source>
        <dbReference type="Proteomes" id="UP000265515"/>
    </source>
</evidence>
<evidence type="ECO:0000256" key="2">
    <source>
        <dbReference type="SAM" id="MobiDB-lite"/>
    </source>
</evidence>
<dbReference type="Proteomes" id="UP000265515">
    <property type="component" value="Unassembled WGS sequence"/>
</dbReference>
<dbReference type="InterPro" id="IPR001878">
    <property type="entry name" value="Znf_CCHC"/>
</dbReference>
<dbReference type="Gramene" id="GBG89889">
    <property type="protein sequence ID" value="GBG89889"/>
    <property type="gene ID" value="CBR_g49738"/>
</dbReference>
<organism evidence="4 5">
    <name type="scientific">Chara braunii</name>
    <name type="common">Braun's stonewort</name>
    <dbReference type="NCBI Taxonomy" id="69332"/>
    <lineage>
        <taxon>Eukaryota</taxon>
        <taxon>Viridiplantae</taxon>
        <taxon>Streptophyta</taxon>
        <taxon>Charophyceae</taxon>
        <taxon>Charales</taxon>
        <taxon>Characeae</taxon>
        <taxon>Chara</taxon>
    </lineage>
</organism>
<feature type="region of interest" description="Disordered" evidence="2">
    <location>
        <begin position="1"/>
        <end position="97"/>
    </location>
</feature>